<sequence>MHTSRPAHRATPVADDPLADVERFVDNTDVLIVGAGPAGLSAAIRIKQLAQQEGKEIRVMVIEKGAEVGAHMLSGNVLEPRALNELFPEWKEMGAPLNTPVKEDKMMLLTKSSAIPLPAPPDMHNDGNYIISLNQFAKWLGEQAEALEVEIYPGFAGAKPLLSADGTKLLGVQTGDMGINKDGTPSDNFEPGMQIRARVTLLAEGCHGSLSKQLIRHFNLREPDQFQTYGIGLKEVWEVPKEKHQPGLVMHSIGWPMDYKTYGGSFLYHWTDAAEGGRHLVSVGLVVGLDYWNVNLRPYMEFQRYKHHPAIAKHLEGGKCISYGARALNEGGLQSIPQLAFPGGALVGCAAGFLNVPKIKGTHTAMKSGMLAAEQAFGMLKDQPSVTESEEPQVDPIHLAGYQKAFEESWIHKELNEIRNVRPSFHNPLGMWGGLLYSGLETMILRGRVPWTLQHKVRDHESLLPKDQCPPIEYPKPDGVLSFDLLDNVARTGTNHNHSQPAHLRPKDPEVQVRVNLPKYDGPEAKFCPAGVYEYVDAEQPYTLSDGTKADKKFQINFQNCIHCKTCDIKDPSQNIDWTTPEGSGGPTYTLT</sequence>
<comment type="catalytic activity">
    <reaction evidence="13 14">
        <text>a ubiquinone + reduced [electron-transfer flavoprotein] = a ubiquinol + oxidized [electron-transfer flavoprotein] + H(+)</text>
        <dbReference type="Rhea" id="RHEA:24052"/>
        <dbReference type="Rhea" id="RHEA-COMP:9565"/>
        <dbReference type="Rhea" id="RHEA-COMP:9566"/>
        <dbReference type="Rhea" id="RHEA-COMP:10685"/>
        <dbReference type="Rhea" id="RHEA-COMP:10686"/>
        <dbReference type="ChEBI" id="CHEBI:15378"/>
        <dbReference type="ChEBI" id="CHEBI:16389"/>
        <dbReference type="ChEBI" id="CHEBI:17976"/>
        <dbReference type="ChEBI" id="CHEBI:57692"/>
        <dbReference type="ChEBI" id="CHEBI:58307"/>
        <dbReference type="EC" id="1.5.5.1"/>
    </reaction>
</comment>
<dbReference type="Gene3D" id="3.30.70.20">
    <property type="match status" value="1"/>
</dbReference>
<keyword evidence="12 14" id="KW-0830">Ubiquinone</keyword>
<keyword evidence="9 14" id="KW-0560">Oxidoreductase</keyword>
<evidence type="ECO:0000256" key="7">
    <source>
        <dbReference type="ARBA" id="ARBA00022827"/>
    </source>
</evidence>
<comment type="cofactor">
    <cofactor evidence="14">
        <name>[4Fe-4S] cluster</name>
        <dbReference type="ChEBI" id="CHEBI:49883"/>
    </cofactor>
    <text evidence="14">Binds 1 [4Fe-4S] cluster.</text>
</comment>
<evidence type="ECO:0000256" key="8">
    <source>
        <dbReference type="ARBA" id="ARBA00022982"/>
    </source>
</evidence>
<protein>
    <recommendedName>
        <fullName evidence="14">Electron transfer flavoprotein-ubiquinone oxidoreductase</fullName>
        <shortName evidence="14">ETF-QO</shortName>
        <ecNumber evidence="14">1.5.5.1</ecNumber>
    </recommendedName>
</protein>
<dbReference type="InterPro" id="IPR040156">
    <property type="entry name" value="ETF-QO"/>
</dbReference>
<dbReference type="Proteomes" id="UP000193411">
    <property type="component" value="Unassembled WGS sequence"/>
</dbReference>
<evidence type="ECO:0000256" key="4">
    <source>
        <dbReference type="ARBA" id="ARBA00022485"/>
    </source>
</evidence>
<feature type="domain" description="4Fe-4S ferredoxin-type" evidence="15">
    <location>
        <begin position="552"/>
        <end position="581"/>
    </location>
</feature>
<evidence type="ECO:0000256" key="3">
    <source>
        <dbReference type="ARBA" id="ARBA00022448"/>
    </source>
</evidence>
<evidence type="ECO:0000256" key="6">
    <source>
        <dbReference type="ARBA" id="ARBA00022723"/>
    </source>
</evidence>
<dbReference type="Gene3D" id="3.50.50.60">
    <property type="entry name" value="FAD/NAD(P)-binding domain"/>
    <property type="match status" value="1"/>
</dbReference>
<gene>
    <name evidence="16" type="ORF">BCR44DRAFT_1392130</name>
</gene>
<accession>A0A1Y2HDK4</accession>
<keyword evidence="6 14" id="KW-0479">Metal-binding</keyword>
<keyword evidence="10 14" id="KW-0408">Iron</keyword>
<keyword evidence="11 14" id="KW-0411">Iron-sulfur</keyword>
<dbReference type="SUPFAM" id="SSF54373">
    <property type="entry name" value="FAD-linked reductases, C-terminal domain"/>
    <property type="match status" value="1"/>
</dbReference>
<comment type="function">
    <text evidence="2 14">Accepts electrons from ETF and reduces ubiquinone.</text>
</comment>
<dbReference type="SUPFAM" id="SSF54862">
    <property type="entry name" value="4Fe-4S ferredoxins"/>
    <property type="match status" value="1"/>
</dbReference>
<keyword evidence="4" id="KW-0004">4Fe-4S</keyword>
<proteinExistence type="predicted"/>
<evidence type="ECO:0000256" key="13">
    <source>
        <dbReference type="ARBA" id="ARBA00052682"/>
    </source>
</evidence>
<dbReference type="GO" id="GO:0051539">
    <property type="term" value="F:4 iron, 4 sulfur cluster binding"/>
    <property type="evidence" value="ECO:0007669"/>
    <property type="project" value="UniProtKB-UniRule"/>
</dbReference>
<dbReference type="AlphaFoldDB" id="A0A1Y2HDK4"/>
<dbReference type="InterPro" id="IPR036188">
    <property type="entry name" value="FAD/NAD-bd_sf"/>
</dbReference>
<dbReference type="EC" id="1.5.5.1" evidence="14"/>
<dbReference type="Gene3D" id="3.30.9.90">
    <property type="match status" value="1"/>
</dbReference>
<dbReference type="InterPro" id="IPR007859">
    <property type="entry name" value="ETF-QO/FixX_C"/>
</dbReference>
<evidence type="ECO:0000256" key="10">
    <source>
        <dbReference type="ARBA" id="ARBA00023004"/>
    </source>
</evidence>
<keyword evidence="8 14" id="KW-0249">Electron transport</keyword>
<dbReference type="GO" id="GO:0046872">
    <property type="term" value="F:metal ion binding"/>
    <property type="evidence" value="ECO:0007669"/>
    <property type="project" value="UniProtKB-KW"/>
</dbReference>
<keyword evidence="7 14" id="KW-0274">FAD</keyword>
<comment type="cofactor">
    <cofactor evidence="1 14">
        <name>FAD</name>
        <dbReference type="ChEBI" id="CHEBI:57692"/>
    </cofactor>
</comment>
<dbReference type="PANTHER" id="PTHR10617">
    <property type="entry name" value="ELECTRON TRANSFER FLAVOPROTEIN-UBIQUINONE OXIDOREDUCTASE"/>
    <property type="match status" value="1"/>
</dbReference>
<evidence type="ECO:0000256" key="2">
    <source>
        <dbReference type="ARBA" id="ARBA00002819"/>
    </source>
</evidence>
<dbReference type="Pfam" id="PF05187">
    <property type="entry name" value="Fer4_ETF_QO"/>
    <property type="match status" value="1"/>
</dbReference>
<name>A0A1Y2HDK4_9FUNG</name>
<evidence type="ECO:0000256" key="12">
    <source>
        <dbReference type="ARBA" id="ARBA00023075"/>
    </source>
</evidence>
<dbReference type="GO" id="GO:0004174">
    <property type="term" value="F:electron-transferring-flavoprotein dehydrogenase activity"/>
    <property type="evidence" value="ECO:0007669"/>
    <property type="project" value="UniProtKB-UniRule"/>
</dbReference>
<dbReference type="InterPro" id="IPR049398">
    <property type="entry name" value="ETF-QO/FixC_UQ-bd"/>
</dbReference>
<dbReference type="InterPro" id="IPR017896">
    <property type="entry name" value="4Fe4S_Fe-S-bd"/>
</dbReference>
<dbReference type="OrthoDB" id="437331at2759"/>
<evidence type="ECO:0000256" key="1">
    <source>
        <dbReference type="ARBA" id="ARBA00001974"/>
    </source>
</evidence>
<evidence type="ECO:0000256" key="5">
    <source>
        <dbReference type="ARBA" id="ARBA00022630"/>
    </source>
</evidence>
<dbReference type="Pfam" id="PF21162">
    <property type="entry name" value="ETFQO_UQ-bd"/>
    <property type="match status" value="1"/>
</dbReference>
<evidence type="ECO:0000313" key="16">
    <source>
        <dbReference type="EMBL" id="ORZ32074.1"/>
    </source>
</evidence>
<keyword evidence="17" id="KW-1185">Reference proteome</keyword>
<dbReference type="FunFam" id="3.30.70.20:FF:000012">
    <property type="entry name" value="Electron transfer flavoprotein-ubiquinone oxidoreductase, mitochondrial"/>
    <property type="match status" value="1"/>
</dbReference>
<dbReference type="EMBL" id="MCFL01000051">
    <property type="protein sequence ID" value="ORZ32074.1"/>
    <property type="molecule type" value="Genomic_DNA"/>
</dbReference>
<dbReference type="GO" id="GO:0005743">
    <property type="term" value="C:mitochondrial inner membrane"/>
    <property type="evidence" value="ECO:0007669"/>
    <property type="project" value="TreeGrafter"/>
</dbReference>
<dbReference type="Pfam" id="PF13450">
    <property type="entry name" value="NAD_binding_8"/>
    <property type="match status" value="1"/>
</dbReference>
<reference evidence="16 17" key="1">
    <citation type="submission" date="2016-07" db="EMBL/GenBank/DDBJ databases">
        <title>Pervasive Adenine N6-methylation of Active Genes in Fungi.</title>
        <authorList>
            <consortium name="DOE Joint Genome Institute"/>
            <person name="Mondo S.J."/>
            <person name="Dannebaum R.O."/>
            <person name="Kuo R.C."/>
            <person name="Labutti K."/>
            <person name="Haridas S."/>
            <person name="Kuo A."/>
            <person name="Salamov A."/>
            <person name="Ahrendt S.R."/>
            <person name="Lipzen A."/>
            <person name="Sullivan W."/>
            <person name="Andreopoulos W.B."/>
            <person name="Clum A."/>
            <person name="Lindquist E."/>
            <person name="Daum C."/>
            <person name="Ramamoorthy G.K."/>
            <person name="Gryganskyi A."/>
            <person name="Culley D."/>
            <person name="Magnuson J.K."/>
            <person name="James T.Y."/>
            <person name="O'Malley M.A."/>
            <person name="Stajich J.E."/>
            <person name="Spatafora J.W."/>
            <person name="Visel A."/>
            <person name="Grigoriev I.V."/>
        </authorList>
    </citation>
    <scope>NUCLEOTIDE SEQUENCE [LARGE SCALE GENOMIC DNA]</scope>
    <source>
        <strain evidence="16 17">PL171</strain>
    </source>
</reference>
<evidence type="ECO:0000256" key="14">
    <source>
        <dbReference type="RuleBase" id="RU366068"/>
    </source>
</evidence>
<evidence type="ECO:0000256" key="11">
    <source>
        <dbReference type="ARBA" id="ARBA00023014"/>
    </source>
</evidence>
<dbReference type="STRING" id="765915.A0A1Y2HDK4"/>
<keyword evidence="5 14" id="KW-0285">Flavoprotein</keyword>
<comment type="caution">
    <text evidence="16">The sequence shown here is derived from an EMBL/GenBank/DDBJ whole genome shotgun (WGS) entry which is preliminary data.</text>
</comment>
<keyword evidence="3 14" id="KW-0813">Transport</keyword>
<organism evidence="16 17">
    <name type="scientific">Catenaria anguillulae PL171</name>
    <dbReference type="NCBI Taxonomy" id="765915"/>
    <lineage>
        <taxon>Eukaryota</taxon>
        <taxon>Fungi</taxon>
        <taxon>Fungi incertae sedis</taxon>
        <taxon>Blastocladiomycota</taxon>
        <taxon>Blastocladiomycetes</taxon>
        <taxon>Blastocladiales</taxon>
        <taxon>Catenariaceae</taxon>
        <taxon>Catenaria</taxon>
    </lineage>
</organism>
<evidence type="ECO:0000259" key="15">
    <source>
        <dbReference type="PROSITE" id="PS51379"/>
    </source>
</evidence>
<evidence type="ECO:0000256" key="9">
    <source>
        <dbReference type="ARBA" id="ARBA00023002"/>
    </source>
</evidence>
<dbReference type="SUPFAM" id="SSF51905">
    <property type="entry name" value="FAD/NAD(P)-binding domain"/>
    <property type="match status" value="1"/>
</dbReference>
<dbReference type="PANTHER" id="PTHR10617:SF107">
    <property type="entry name" value="ELECTRON TRANSFER FLAVOPROTEIN-UBIQUINONE OXIDOREDUCTASE, MITOCHONDRIAL"/>
    <property type="match status" value="1"/>
</dbReference>
<evidence type="ECO:0000313" key="17">
    <source>
        <dbReference type="Proteomes" id="UP000193411"/>
    </source>
</evidence>
<dbReference type="PROSITE" id="PS51379">
    <property type="entry name" value="4FE4S_FER_2"/>
    <property type="match status" value="1"/>
</dbReference>